<sequence length="112" mass="12896">MTLTSQKDLDLIRDKCREPRRMEFLHRGDKKRSSQSCAVRRPYKRAAIDDIHDVVKMKNDIVASLTMRSVNRCIKRPNGDASEQQSPWLLNRPAASCSLSTLKSPQRRTAQE</sequence>
<dbReference type="AlphaFoldDB" id="A0AAV4JQM1"/>
<proteinExistence type="predicted"/>
<gene>
    <name evidence="1" type="ORF">ElyMa_005171700</name>
</gene>
<protein>
    <submittedName>
        <fullName evidence="1">Uncharacterized protein</fullName>
    </submittedName>
</protein>
<reference evidence="1 2" key="1">
    <citation type="journal article" date="2021" name="Elife">
        <title>Chloroplast acquisition without the gene transfer in kleptoplastic sea slugs, Plakobranchus ocellatus.</title>
        <authorList>
            <person name="Maeda T."/>
            <person name="Takahashi S."/>
            <person name="Yoshida T."/>
            <person name="Shimamura S."/>
            <person name="Takaki Y."/>
            <person name="Nagai Y."/>
            <person name="Toyoda A."/>
            <person name="Suzuki Y."/>
            <person name="Arimoto A."/>
            <person name="Ishii H."/>
            <person name="Satoh N."/>
            <person name="Nishiyama T."/>
            <person name="Hasebe M."/>
            <person name="Maruyama T."/>
            <person name="Minagawa J."/>
            <person name="Obokata J."/>
            <person name="Shigenobu S."/>
        </authorList>
    </citation>
    <scope>NUCLEOTIDE SEQUENCE [LARGE SCALE GENOMIC DNA]</scope>
</reference>
<evidence type="ECO:0000313" key="1">
    <source>
        <dbReference type="EMBL" id="GFS24994.1"/>
    </source>
</evidence>
<name>A0AAV4JQM1_9GAST</name>
<evidence type="ECO:0000313" key="2">
    <source>
        <dbReference type="Proteomes" id="UP000762676"/>
    </source>
</evidence>
<keyword evidence="2" id="KW-1185">Reference proteome</keyword>
<dbReference type="EMBL" id="BMAT01010356">
    <property type="protein sequence ID" value="GFS24994.1"/>
    <property type="molecule type" value="Genomic_DNA"/>
</dbReference>
<organism evidence="1 2">
    <name type="scientific">Elysia marginata</name>
    <dbReference type="NCBI Taxonomy" id="1093978"/>
    <lineage>
        <taxon>Eukaryota</taxon>
        <taxon>Metazoa</taxon>
        <taxon>Spiralia</taxon>
        <taxon>Lophotrochozoa</taxon>
        <taxon>Mollusca</taxon>
        <taxon>Gastropoda</taxon>
        <taxon>Heterobranchia</taxon>
        <taxon>Euthyneura</taxon>
        <taxon>Panpulmonata</taxon>
        <taxon>Sacoglossa</taxon>
        <taxon>Placobranchoidea</taxon>
        <taxon>Plakobranchidae</taxon>
        <taxon>Elysia</taxon>
    </lineage>
</organism>
<comment type="caution">
    <text evidence="1">The sequence shown here is derived from an EMBL/GenBank/DDBJ whole genome shotgun (WGS) entry which is preliminary data.</text>
</comment>
<accession>A0AAV4JQM1</accession>
<dbReference type="Proteomes" id="UP000762676">
    <property type="component" value="Unassembled WGS sequence"/>
</dbReference>